<proteinExistence type="predicted"/>
<reference evidence="2 3" key="1">
    <citation type="submission" date="2018-07" db="EMBL/GenBank/DDBJ databases">
        <title>Genomic Encyclopedia of Type Strains, Phase IV (KMG-IV): sequencing the most valuable type-strain genomes for metagenomic binning, comparative biology and taxonomic classification.</title>
        <authorList>
            <person name="Goeker M."/>
        </authorList>
    </citation>
    <scope>NUCLEOTIDE SEQUENCE [LARGE SCALE GENOMIC DNA]</scope>
    <source>
        <strain evidence="2 3">DSM 21410</strain>
    </source>
</reference>
<keyword evidence="3" id="KW-1185">Reference proteome</keyword>
<dbReference type="AlphaFoldDB" id="A0A369AAZ5"/>
<accession>A0A369AAZ5</accession>
<dbReference type="Proteomes" id="UP000253517">
    <property type="component" value="Unassembled WGS sequence"/>
</dbReference>
<protein>
    <recommendedName>
        <fullName evidence="1">Copper-binding protein MbnP-like domain-containing protein</fullName>
    </recommendedName>
</protein>
<evidence type="ECO:0000259" key="1">
    <source>
        <dbReference type="Pfam" id="PF20243"/>
    </source>
</evidence>
<evidence type="ECO:0000313" key="3">
    <source>
        <dbReference type="Proteomes" id="UP000253517"/>
    </source>
</evidence>
<name>A0A369AAZ5_9FLAO</name>
<dbReference type="InterPro" id="IPR046863">
    <property type="entry name" value="MbnP-like_dom"/>
</dbReference>
<evidence type="ECO:0000313" key="2">
    <source>
        <dbReference type="EMBL" id="RCX05247.1"/>
    </source>
</evidence>
<dbReference type="EMBL" id="QPJS01000001">
    <property type="protein sequence ID" value="RCX05247.1"/>
    <property type="molecule type" value="Genomic_DNA"/>
</dbReference>
<comment type="caution">
    <text evidence="2">The sequence shown here is derived from an EMBL/GenBank/DDBJ whole genome shotgun (WGS) entry which is preliminary data.</text>
</comment>
<dbReference type="PROSITE" id="PS51257">
    <property type="entry name" value="PROKAR_LIPOPROTEIN"/>
    <property type="match status" value="1"/>
</dbReference>
<sequence length="250" mass="27296">MKKLLSIAIVLLAFSCSKDDNPSDNPADLKGALEIKFEHVWGQNAAPFALNQEMTHPSGQKMTFTTLKYYISNIKLKKADGTDWIQPESYYIVDAAQTPEAKITIPDVPAGDYVEVSFLIGVDSLRNTSGAQVGALSPEHGMFWSWNTGYIFIKAEGSSPDSPTGTFTYHIGGFQGEHNAIRSRTINFNGAVLMVKPNAKPSIHLMVNAGRFWHGGVQLSQVNRVHMPGANASMLATNFVGGISFDHLHN</sequence>
<feature type="domain" description="Copper-binding protein MbnP-like" evidence="1">
    <location>
        <begin position="31"/>
        <end position="226"/>
    </location>
</feature>
<gene>
    <name evidence="2" type="ORF">DES35_101532</name>
</gene>
<organism evidence="2 3">
    <name type="scientific">Schleiferia thermophila</name>
    <dbReference type="NCBI Taxonomy" id="884107"/>
    <lineage>
        <taxon>Bacteria</taxon>
        <taxon>Pseudomonadati</taxon>
        <taxon>Bacteroidota</taxon>
        <taxon>Flavobacteriia</taxon>
        <taxon>Flavobacteriales</taxon>
        <taxon>Schleiferiaceae</taxon>
        <taxon>Schleiferia</taxon>
    </lineage>
</organism>
<dbReference type="RefSeq" id="WP_114365713.1">
    <property type="nucleotide sequence ID" value="NZ_BHZF01000001.1"/>
</dbReference>
<dbReference type="Pfam" id="PF20243">
    <property type="entry name" value="MbnP"/>
    <property type="match status" value="1"/>
</dbReference>